<evidence type="ECO:0008006" key="3">
    <source>
        <dbReference type="Google" id="ProtNLM"/>
    </source>
</evidence>
<name>A0A316VAT7_9BASI</name>
<dbReference type="AlphaFoldDB" id="A0A316VAT7"/>
<reference evidence="1 2" key="1">
    <citation type="journal article" date="2018" name="Mol. Biol. Evol.">
        <title>Broad Genomic Sampling Reveals a Smut Pathogenic Ancestry of the Fungal Clade Ustilaginomycotina.</title>
        <authorList>
            <person name="Kijpornyongpan T."/>
            <person name="Mondo S.J."/>
            <person name="Barry K."/>
            <person name="Sandor L."/>
            <person name="Lee J."/>
            <person name="Lipzen A."/>
            <person name="Pangilinan J."/>
            <person name="LaButti K."/>
            <person name="Hainaut M."/>
            <person name="Henrissat B."/>
            <person name="Grigoriev I.V."/>
            <person name="Spatafora J.W."/>
            <person name="Aime M.C."/>
        </authorList>
    </citation>
    <scope>NUCLEOTIDE SEQUENCE [LARGE SCALE GENOMIC DNA]</scope>
    <source>
        <strain evidence="1 2">MCA 3882</strain>
    </source>
</reference>
<evidence type="ECO:0000313" key="2">
    <source>
        <dbReference type="Proteomes" id="UP000245771"/>
    </source>
</evidence>
<dbReference type="GeneID" id="37020358"/>
<gene>
    <name evidence="1" type="ORF">FA14DRAFT_160219</name>
</gene>
<dbReference type="OrthoDB" id="3007771at2759"/>
<dbReference type="STRING" id="1280837.A0A316VAT7"/>
<keyword evidence="2" id="KW-1185">Reference proteome</keyword>
<dbReference type="Proteomes" id="UP000245771">
    <property type="component" value="Unassembled WGS sequence"/>
</dbReference>
<evidence type="ECO:0000313" key="1">
    <source>
        <dbReference type="EMBL" id="PWN34749.1"/>
    </source>
</evidence>
<sequence length="552" mass="62041">MMKDGYTTEPFTGVDVMTKQYLLDTRMIITGSLDPEHLLEGLHNLINQKWPIMGSRVASLPQGQFEFRIPTVFDEDCPSVLFEAYDIPEHIALSDCFTRLPDFDSMKFKTDNDLLAFEWDMWIKPGAQEKMIRRIPQSKLAKQCSAKKYGPIRTLFKQLVDNNSPLLTVLVYRFPNSNETVVRIILPHCIFDASNIGALFRAWSDSVNGRLDNVPTVLTFSQAPESIRKIDKADITKRGPPAPPTGYRYADTFKIITILFMLVWRWLILPILRFKRPSMMLSSIIYVPDDILQGWRREAQANASANGKPADTFLSDNDLTISWILERAARKCTNVLDGKLSLGLAFNIRTQAPELAEKLGIDLQGPSRSKALANAKSIYPHNGIIALDGGTFSWQDIKTWPKWALAYKIRDEVTEMRKKENASKASQVMAGIQHNHVTPKMPMLLPMDPKSLYCLTTSWRQADPTSAIDFSAAVLPTPNPKTPPTQWAASIKPGKVSDLSITDEQSGNKPPLFMTIFSFVVRPGKGIFIGVACDGNLLKDGVFGRYIDLRKV</sequence>
<organism evidence="1 2">
    <name type="scientific">Meira miltonrushii</name>
    <dbReference type="NCBI Taxonomy" id="1280837"/>
    <lineage>
        <taxon>Eukaryota</taxon>
        <taxon>Fungi</taxon>
        <taxon>Dikarya</taxon>
        <taxon>Basidiomycota</taxon>
        <taxon>Ustilaginomycotina</taxon>
        <taxon>Exobasidiomycetes</taxon>
        <taxon>Exobasidiales</taxon>
        <taxon>Brachybasidiaceae</taxon>
        <taxon>Meira</taxon>
    </lineage>
</organism>
<dbReference type="RefSeq" id="XP_025355051.1">
    <property type="nucleotide sequence ID" value="XM_025498577.1"/>
</dbReference>
<proteinExistence type="predicted"/>
<dbReference type="InParanoid" id="A0A316VAT7"/>
<accession>A0A316VAT7</accession>
<dbReference type="EMBL" id="KZ819603">
    <property type="protein sequence ID" value="PWN34749.1"/>
    <property type="molecule type" value="Genomic_DNA"/>
</dbReference>
<protein>
    <recommendedName>
        <fullName evidence="3">CoA-dependent acyltransferase</fullName>
    </recommendedName>
</protein>